<feature type="signal peptide" evidence="3">
    <location>
        <begin position="1"/>
        <end position="18"/>
    </location>
</feature>
<dbReference type="PANTHER" id="PTHR43798">
    <property type="entry name" value="MONOACYLGLYCEROL LIPASE"/>
    <property type="match status" value="1"/>
</dbReference>
<dbReference type="SUPFAM" id="SSF53474">
    <property type="entry name" value="alpha/beta-Hydrolases"/>
    <property type="match status" value="1"/>
</dbReference>
<evidence type="ECO:0000313" key="6">
    <source>
        <dbReference type="Proteomes" id="UP000664698"/>
    </source>
</evidence>
<dbReference type="Proteomes" id="UP000664698">
    <property type="component" value="Unassembled WGS sequence"/>
</dbReference>
<dbReference type="RefSeq" id="WP_206570834.1">
    <property type="nucleotide sequence ID" value="NZ_JAFKCW010000004.1"/>
</dbReference>
<feature type="chain" id="PRO_5046306617" evidence="3">
    <location>
        <begin position="19"/>
        <end position="308"/>
    </location>
</feature>
<sequence length="308" mass="34554">MKYVFLALVLLGSIPSWAQEGVIFGNGAKLHYRIFGTGDPLLLINGGPGMSSEGMADLAQRLAQDNAVIIYDQRGTGLSEVPALDENHINIKKMIEDIEVLREHLEIESWIVLGQSFGGMLAYFYAAKHPKRVKAMIQSHSAGMSDMGLFLSSNPAKNLSKEELDSLLFFEAKIKAGDSSEVNLRNFAEARTSAYLYRDDDEMVNKMARAMLSASSRIKQLVMVDVLSNGLSAENKMKRFRKPVLLLQGEYDIFMEQLILDAHQTLKNSKMLILPDCGHWGWIEQPNLYFGEIEAFLDHVNQNPEYAF</sequence>
<gene>
    <name evidence="5" type="ORF">J0A67_18255</name>
</gene>
<comment type="similarity">
    <text evidence="1">Belongs to the peptidase S33 family.</text>
</comment>
<dbReference type="InterPro" id="IPR000073">
    <property type="entry name" value="AB_hydrolase_1"/>
</dbReference>
<keyword evidence="3" id="KW-0732">Signal</keyword>
<dbReference type="Pfam" id="PF00561">
    <property type="entry name" value="Abhydrolase_1"/>
    <property type="match status" value="1"/>
</dbReference>
<evidence type="ECO:0000256" key="1">
    <source>
        <dbReference type="ARBA" id="ARBA00010088"/>
    </source>
</evidence>
<evidence type="ECO:0000256" key="2">
    <source>
        <dbReference type="ARBA" id="ARBA00022801"/>
    </source>
</evidence>
<organism evidence="5 6">
    <name type="scientific">Algoriphagus aestuariicola</name>
    <dbReference type="NCBI Taxonomy" id="1852016"/>
    <lineage>
        <taxon>Bacteria</taxon>
        <taxon>Pseudomonadati</taxon>
        <taxon>Bacteroidota</taxon>
        <taxon>Cytophagia</taxon>
        <taxon>Cytophagales</taxon>
        <taxon>Cyclobacteriaceae</taxon>
        <taxon>Algoriphagus</taxon>
    </lineage>
</organism>
<accession>A0ABS3BUB2</accession>
<dbReference type="PRINTS" id="PR00793">
    <property type="entry name" value="PROAMNOPTASE"/>
</dbReference>
<evidence type="ECO:0000256" key="3">
    <source>
        <dbReference type="SAM" id="SignalP"/>
    </source>
</evidence>
<evidence type="ECO:0000259" key="4">
    <source>
        <dbReference type="Pfam" id="PF00561"/>
    </source>
</evidence>
<keyword evidence="6" id="KW-1185">Reference proteome</keyword>
<name>A0ABS3BUB2_9BACT</name>
<dbReference type="InterPro" id="IPR002410">
    <property type="entry name" value="Peptidase_S33"/>
</dbReference>
<feature type="domain" description="AB hydrolase-1" evidence="4">
    <location>
        <begin position="40"/>
        <end position="285"/>
    </location>
</feature>
<reference evidence="5 6" key="1">
    <citation type="submission" date="2021-03" db="EMBL/GenBank/DDBJ databases">
        <title>novel species isolated from a fishpond in China.</title>
        <authorList>
            <person name="Lu H."/>
            <person name="Cai Z."/>
        </authorList>
    </citation>
    <scope>NUCLEOTIDE SEQUENCE [LARGE SCALE GENOMIC DNA]</scope>
    <source>
        <strain evidence="5 6">JCM 31546</strain>
    </source>
</reference>
<dbReference type="InterPro" id="IPR050266">
    <property type="entry name" value="AB_hydrolase_sf"/>
</dbReference>
<protein>
    <submittedName>
        <fullName evidence="5">Alpha/beta hydrolase</fullName>
    </submittedName>
</protein>
<dbReference type="PRINTS" id="PR00111">
    <property type="entry name" value="ABHYDROLASE"/>
</dbReference>
<dbReference type="InterPro" id="IPR029058">
    <property type="entry name" value="AB_hydrolase_fold"/>
</dbReference>
<dbReference type="Gene3D" id="3.40.50.1820">
    <property type="entry name" value="alpha/beta hydrolase"/>
    <property type="match status" value="1"/>
</dbReference>
<dbReference type="EMBL" id="JAFKCW010000004">
    <property type="protein sequence ID" value="MBN7802826.1"/>
    <property type="molecule type" value="Genomic_DNA"/>
</dbReference>
<evidence type="ECO:0000313" key="5">
    <source>
        <dbReference type="EMBL" id="MBN7802826.1"/>
    </source>
</evidence>
<dbReference type="PANTHER" id="PTHR43798:SF31">
    <property type="entry name" value="AB HYDROLASE SUPERFAMILY PROTEIN YCLE"/>
    <property type="match status" value="1"/>
</dbReference>
<keyword evidence="2 5" id="KW-0378">Hydrolase</keyword>
<comment type="caution">
    <text evidence="5">The sequence shown here is derived from an EMBL/GenBank/DDBJ whole genome shotgun (WGS) entry which is preliminary data.</text>
</comment>
<dbReference type="GO" id="GO:0016787">
    <property type="term" value="F:hydrolase activity"/>
    <property type="evidence" value="ECO:0007669"/>
    <property type="project" value="UniProtKB-KW"/>
</dbReference>
<proteinExistence type="inferred from homology"/>